<dbReference type="SUPFAM" id="SSF103007">
    <property type="entry name" value="Hypothetical protein TT1725"/>
    <property type="match status" value="1"/>
</dbReference>
<dbReference type="Proteomes" id="UP000218896">
    <property type="component" value="Unassembled WGS sequence"/>
</dbReference>
<sequence length="96" mass="10814">MEPPHVGVMTLHFQVYGCETVRDKKRVFAPMRRIWGKEPDLAVAEIADQDDPGLATWSVVTTGPDPQLLQHRLQEVEKAILARIDAPILDTKVEID</sequence>
<proteinExistence type="predicted"/>
<name>A0A2A2F8K4_9GAMM</name>
<evidence type="ECO:0000313" key="1">
    <source>
        <dbReference type="EMBL" id="PAU81786.1"/>
    </source>
</evidence>
<organism evidence="1 2">
    <name type="scientific">Halovibrio salipaludis</name>
    <dbReference type="NCBI Taxonomy" id="2032626"/>
    <lineage>
        <taxon>Bacteria</taxon>
        <taxon>Pseudomonadati</taxon>
        <taxon>Pseudomonadota</taxon>
        <taxon>Gammaproteobacteria</taxon>
        <taxon>Oceanospirillales</taxon>
        <taxon>Halomonadaceae</taxon>
        <taxon>Halovibrio</taxon>
    </lineage>
</organism>
<comment type="caution">
    <text evidence="1">The sequence shown here is derived from an EMBL/GenBank/DDBJ whole genome shotgun (WGS) entry which is preliminary data.</text>
</comment>
<dbReference type="RefSeq" id="WP_095615887.1">
    <property type="nucleotide sequence ID" value="NZ_NSKD01000001.1"/>
</dbReference>
<gene>
    <name evidence="1" type="ORF">CK501_01135</name>
</gene>
<protein>
    <recommendedName>
        <fullName evidence="3">DUF503 domain-containing protein</fullName>
    </recommendedName>
</protein>
<reference evidence="1 2" key="1">
    <citation type="submission" date="2017-08" db="EMBL/GenBank/DDBJ databases">
        <title>Halovibrio sewagensis sp. nov., isolated from wastewater of high salinity.</title>
        <authorList>
            <person name="Dong X."/>
            <person name="Zhang G."/>
        </authorList>
    </citation>
    <scope>NUCLEOTIDE SEQUENCE [LARGE SCALE GENOMIC DNA]</scope>
    <source>
        <strain evidence="1 2">YL5-2</strain>
    </source>
</reference>
<dbReference type="InterPro" id="IPR036746">
    <property type="entry name" value="TT1725-like_sf"/>
</dbReference>
<dbReference type="InterPro" id="IPR007546">
    <property type="entry name" value="DUF503"/>
</dbReference>
<dbReference type="AlphaFoldDB" id="A0A2A2F8K4"/>
<dbReference type="Gene3D" id="3.30.70.1120">
    <property type="entry name" value="TT1725-like"/>
    <property type="match status" value="1"/>
</dbReference>
<dbReference type="EMBL" id="NSKD01000001">
    <property type="protein sequence ID" value="PAU81786.1"/>
    <property type="molecule type" value="Genomic_DNA"/>
</dbReference>
<evidence type="ECO:0008006" key="3">
    <source>
        <dbReference type="Google" id="ProtNLM"/>
    </source>
</evidence>
<dbReference type="OrthoDB" id="6182932at2"/>
<keyword evidence="2" id="KW-1185">Reference proteome</keyword>
<evidence type="ECO:0000313" key="2">
    <source>
        <dbReference type="Proteomes" id="UP000218896"/>
    </source>
</evidence>
<accession>A0A2A2F8K4</accession>
<dbReference type="Pfam" id="PF04456">
    <property type="entry name" value="DUF503"/>
    <property type="match status" value="1"/>
</dbReference>